<proteinExistence type="predicted"/>
<reference evidence="1" key="1">
    <citation type="submission" date="2020-11" db="EMBL/GenBank/DDBJ databases">
        <authorList>
            <consortium name="DOE Joint Genome Institute"/>
            <person name="Ahrendt S."/>
            <person name="Riley R."/>
            <person name="Andreopoulos W."/>
            <person name="Labutti K."/>
            <person name="Pangilinan J."/>
            <person name="Ruiz-Duenas F.J."/>
            <person name="Barrasa J.M."/>
            <person name="Sanchez-Garcia M."/>
            <person name="Camarero S."/>
            <person name="Miyauchi S."/>
            <person name="Serrano A."/>
            <person name="Linde D."/>
            <person name="Babiker R."/>
            <person name="Drula E."/>
            <person name="Ayuso-Fernandez I."/>
            <person name="Pacheco R."/>
            <person name="Padilla G."/>
            <person name="Ferreira P."/>
            <person name="Barriuso J."/>
            <person name="Kellner H."/>
            <person name="Castanera R."/>
            <person name="Alfaro M."/>
            <person name="Ramirez L."/>
            <person name="Pisabarro A.G."/>
            <person name="Kuo A."/>
            <person name="Tritt A."/>
            <person name="Lipzen A."/>
            <person name="He G."/>
            <person name="Yan M."/>
            <person name="Ng V."/>
            <person name="Cullen D."/>
            <person name="Martin F."/>
            <person name="Rosso M.-N."/>
            <person name="Henrissat B."/>
            <person name="Hibbett D."/>
            <person name="Martinez A.T."/>
            <person name="Grigoriev I.V."/>
        </authorList>
    </citation>
    <scope>NUCLEOTIDE SEQUENCE</scope>
    <source>
        <strain evidence="1">AH 40177</strain>
    </source>
</reference>
<name>A0A9P5U4H8_9AGAR</name>
<accession>A0A9P5U4H8</accession>
<evidence type="ECO:0000313" key="2">
    <source>
        <dbReference type="Proteomes" id="UP000772434"/>
    </source>
</evidence>
<dbReference type="AlphaFoldDB" id="A0A9P5U4H8"/>
<sequence length="120" mass="13759">MPRCICGLEGGCSSFWTPYESADAALVTVARKELAYLEKFGQPLLPFRRERRETYEYQKQLPSDHVKNLERYLLIASSLIPKDSTLHRFCIHHPGLQPSNIIVSRLSDSNQLKVVGLLDW</sequence>
<dbReference type="Proteomes" id="UP000772434">
    <property type="component" value="Unassembled WGS sequence"/>
</dbReference>
<dbReference type="EMBL" id="JADNRY010000100">
    <property type="protein sequence ID" value="KAF9065629.1"/>
    <property type="molecule type" value="Genomic_DNA"/>
</dbReference>
<protein>
    <submittedName>
        <fullName evidence="1">Uncharacterized protein</fullName>
    </submittedName>
</protein>
<dbReference type="OrthoDB" id="2831558at2759"/>
<keyword evidence="2" id="KW-1185">Reference proteome</keyword>
<gene>
    <name evidence="1" type="ORF">BDP27DRAFT_45158</name>
</gene>
<organism evidence="1 2">
    <name type="scientific">Rhodocollybia butyracea</name>
    <dbReference type="NCBI Taxonomy" id="206335"/>
    <lineage>
        <taxon>Eukaryota</taxon>
        <taxon>Fungi</taxon>
        <taxon>Dikarya</taxon>
        <taxon>Basidiomycota</taxon>
        <taxon>Agaricomycotina</taxon>
        <taxon>Agaricomycetes</taxon>
        <taxon>Agaricomycetidae</taxon>
        <taxon>Agaricales</taxon>
        <taxon>Marasmiineae</taxon>
        <taxon>Omphalotaceae</taxon>
        <taxon>Rhodocollybia</taxon>
    </lineage>
</organism>
<evidence type="ECO:0000313" key="1">
    <source>
        <dbReference type="EMBL" id="KAF9065629.1"/>
    </source>
</evidence>
<comment type="caution">
    <text evidence="1">The sequence shown here is derived from an EMBL/GenBank/DDBJ whole genome shotgun (WGS) entry which is preliminary data.</text>
</comment>